<dbReference type="EMBL" id="CATNWA010016734">
    <property type="protein sequence ID" value="CAI9595025.1"/>
    <property type="molecule type" value="Genomic_DNA"/>
</dbReference>
<dbReference type="Proteomes" id="UP001162483">
    <property type="component" value="Unassembled WGS sequence"/>
</dbReference>
<dbReference type="InterPro" id="IPR001304">
    <property type="entry name" value="C-type_lectin-like"/>
</dbReference>
<dbReference type="SUPFAM" id="SSF56436">
    <property type="entry name" value="C-type lectin-like"/>
    <property type="match status" value="1"/>
</dbReference>
<proteinExistence type="predicted"/>
<keyword evidence="3" id="KW-1185">Reference proteome</keyword>
<dbReference type="Gene3D" id="3.10.100.10">
    <property type="entry name" value="Mannose-Binding Protein A, subunit A"/>
    <property type="match status" value="1"/>
</dbReference>
<evidence type="ECO:0000313" key="3">
    <source>
        <dbReference type="Proteomes" id="UP001162483"/>
    </source>
</evidence>
<dbReference type="InterPro" id="IPR050111">
    <property type="entry name" value="C-type_lectin/snaclec_domain"/>
</dbReference>
<dbReference type="InterPro" id="IPR016187">
    <property type="entry name" value="CTDL_fold"/>
</dbReference>
<comment type="caution">
    <text evidence="2">The sequence shown here is derived from an EMBL/GenBank/DDBJ whole genome shotgun (WGS) entry which is preliminary data.</text>
</comment>
<reference evidence="2" key="1">
    <citation type="submission" date="2023-05" db="EMBL/GenBank/DDBJ databases">
        <authorList>
            <person name="Stuckert A."/>
        </authorList>
    </citation>
    <scope>NUCLEOTIDE SEQUENCE</scope>
</reference>
<name>A0ABN9FDC7_9NEOB</name>
<evidence type="ECO:0000313" key="2">
    <source>
        <dbReference type="EMBL" id="CAI9595025.1"/>
    </source>
</evidence>
<organism evidence="2 3">
    <name type="scientific">Staurois parvus</name>
    <dbReference type="NCBI Taxonomy" id="386267"/>
    <lineage>
        <taxon>Eukaryota</taxon>
        <taxon>Metazoa</taxon>
        <taxon>Chordata</taxon>
        <taxon>Craniata</taxon>
        <taxon>Vertebrata</taxon>
        <taxon>Euteleostomi</taxon>
        <taxon>Amphibia</taxon>
        <taxon>Batrachia</taxon>
        <taxon>Anura</taxon>
        <taxon>Neobatrachia</taxon>
        <taxon>Ranoidea</taxon>
        <taxon>Ranidae</taxon>
        <taxon>Staurois</taxon>
    </lineage>
</organism>
<feature type="domain" description="C-type lectin" evidence="1">
    <location>
        <begin position="1"/>
        <end position="55"/>
    </location>
</feature>
<accession>A0ABN9FDC7</accession>
<dbReference type="PANTHER" id="PTHR22803">
    <property type="entry name" value="MANNOSE, PHOSPHOLIPASE, LECTIN RECEPTOR RELATED"/>
    <property type="match status" value="1"/>
</dbReference>
<dbReference type="Pfam" id="PF00059">
    <property type="entry name" value="Lectin_C"/>
    <property type="match status" value="1"/>
</dbReference>
<evidence type="ECO:0000259" key="1">
    <source>
        <dbReference type="PROSITE" id="PS50041"/>
    </source>
</evidence>
<dbReference type="InterPro" id="IPR016186">
    <property type="entry name" value="C-type_lectin-like/link_sf"/>
</dbReference>
<protein>
    <recommendedName>
        <fullName evidence="1">C-type lectin domain-containing protein</fullName>
    </recommendedName>
</protein>
<dbReference type="PROSITE" id="PS50041">
    <property type="entry name" value="C_TYPE_LECTIN_2"/>
    <property type="match status" value="1"/>
</dbReference>
<gene>
    <name evidence="2" type="ORF">SPARVUS_LOCUS11822771</name>
</gene>
<sequence>MDKQFKWLDGSPVDYVAWGVNEPNFSNNEENCVELYKDNGLWNDVNCGSPGSYIL</sequence>